<dbReference type="Gene3D" id="1.20.1250.20">
    <property type="entry name" value="MFS general substrate transporter like domains"/>
    <property type="match status" value="2"/>
</dbReference>
<keyword evidence="3" id="KW-0472">Membrane</keyword>
<dbReference type="InterPro" id="IPR036259">
    <property type="entry name" value="MFS_trans_sf"/>
</dbReference>
<keyword evidence="5" id="KW-1185">Reference proteome</keyword>
<reference evidence="4 5" key="1">
    <citation type="submission" date="2019-02" db="EMBL/GenBank/DDBJ databases">
        <title>Genome sequencing of the rare red list fungi Bondarzewia mesenterica.</title>
        <authorList>
            <person name="Buettner E."/>
            <person name="Kellner H."/>
        </authorList>
    </citation>
    <scope>NUCLEOTIDE SEQUENCE [LARGE SCALE GENOMIC DNA]</scope>
    <source>
        <strain evidence="4 5">DSM 108281</strain>
    </source>
</reference>
<evidence type="ECO:0000313" key="5">
    <source>
        <dbReference type="Proteomes" id="UP000310158"/>
    </source>
</evidence>
<dbReference type="PANTHER" id="PTHR11360">
    <property type="entry name" value="MONOCARBOXYLATE TRANSPORTER"/>
    <property type="match status" value="1"/>
</dbReference>
<feature type="transmembrane region" description="Helical" evidence="3">
    <location>
        <begin position="256"/>
        <end position="276"/>
    </location>
</feature>
<organism evidence="4 5">
    <name type="scientific">Bondarzewia mesenterica</name>
    <dbReference type="NCBI Taxonomy" id="1095465"/>
    <lineage>
        <taxon>Eukaryota</taxon>
        <taxon>Fungi</taxon>
        <taxon>Dikarya</taxon>
        <taxon>Basidiomycota</taxon>
        <taxon>Agaricomycotina</taxon>
        <taxon>Agaricomycetes</taxon>
        <taxon>Russulales</taxon>
        <taxon>Bondarzewiaceae</taxon>
        <taxon>Bondarzewia</taxon>
    </lineage>
</organism>
<dbReference type="GO" id="GO:0022857">
    <property type="term" value="F:transmembrane transporter activity"/>
    <property type="evidence" value="ECO:0007669"/>
    <property type="project" value="InterPro"/>
</dbReference>
<protein>
    <recommendedName>
        <fullName evidence="6">Major facilitator superfamily (MFS) profile domain-containing protein</fullName>
    </recommendedName>
</protein>
<dbReference type="OrthoDB" id="2213137at2759"/>
<feature type="transmembrane region" description="Helical" evidence="3">
    <location>
        <begin position="125"/>
        <end position="147"/>
    </location>
</feature>
<dbReference type="GO" id="GO:0016020">
    <property type="term" value="C:membrane"/>
    <property type="evidence" value="ECO:0007669"/>
    <property type="project" value="UniProtKB-SubCell"/>
</dbReference>
<keyword evidence="3" id="KW-1133">Transmembrane helix</keyword>
<feature type="transmembrane region" description="Helical" evidence="3">
    <location>
        <begin position="221"/>
        <end position="244"/>
    </location>
</feature>
<gene>
    <name evidence="4" type="ORF">EW146_g9045</name>
</gene>
<dbReference type="InterPro" id="IPR050327">
    <property type="entry name" value="Proton-linked_MCT"/>
</dbReference>
<comment type="caution">
    <text evidence="4">The sequence shown here is derived from an EMBL/GenBank/DDBJ whole genome shotgun (WGS) entry which is preliminary data.</text>
</comment>
<feature type="transmembrane region" description="Helical" evidence="3">
    <location>
        <begin position="312"/>
        <end position="332"/>
    </location>
</feature>
<evidence type="ECO:0008006" key="6">
    <source>
        <dbReference type="Google" id="ProtNLM"/>
    </source>
</evidence>
<evidence type="ECO:0000313" key="4">
    <source>
        <dbReference type="EMBL" id="THH08269.1"/>
    </source>
</evidence>
<name>A0A4S4L9N7_9AGAM</name>
<dbReference type="SUPFAM" id="SSF103473">
    <property type="entry name" value="MFS general substrate transporter"/>
    <property type="match status" value="1"/>
</dbReference>
<sequence length="342" mass="36186">MFSGSNVLTSALGIQVEQLVALQGVILLIACTALLYAPCISYISEWFVKRRGLANGIVMMGTAAGGLVCPYVLPPLLRAHGTAGTLRILAVAIIVLLLPVLPFVKPRLPESRMHGPGRRSVRREWLTDVSWWILMVTNTIHGFGAFVPILYLPTFASALNLNSSSTSLTIALLNGASAIGPLILGILTDHFSPWPLALFTCILTSLATFVLWGVVGNVTAGLMVFGTAYGLLAGGWTTLWAGFVRDMSKDDPSLPTLLYGFLMLSRGLGNVLSTPISTSLSSATTNVTSTSSSLGHEGRMGFSVADGKFEKLIVYVGSCFAGAAALALVGWGGDKAVRLRRS</sequence>
<dbReference type="InterPro" id="IPR011701">
    <property type="entry name" value="MFS"/>
</dbReference>
<dbReference type="AlphaFoldDB" id="A0A4S4L9N7"/>
<comment type="similarity">
    <text evidence="2">Belongs to the major facilitator superfamily. Monocarboxylate porter (TC 2.A.1.13) family.</text>
</comment>
<evidence type="ECO:0000256" key="2">
    <source>
        <dbReference type="ARBA" id="ARBA00006727"/>
    </source>
</evidence>
<feature type="transmembrane region" description="Helical" evidence="3">
    <location>
        <begin position="194"/>
        <end position="215"/>
    </location>
</feature>
<dbReference type="PANTHER" id="PTHR11360:SF287">
    <property type="entry name" value="MFS MONOCARBOXYLATE TRANSPORTER"/>
    <property type="match status" value="1"/>
</dbReference>
<dbReference type="Pfam" id="PF07690">
    <property type="entry name" value="MFS_1"/>
    <property type="match status" value="1"/>
</dbReference>
<feature type="transmembrane region" description="Helical" evidence="3">
    <location>
        <begin position="85"/>
        <end position="104"/>
    </location>
</feature>
<evidence type="ECO:0000256" key="3">
    <source>
        <dbReference type="SAM" id="Phobius"/>
    </source>
</evidence>
<proteinExistence type="inferred from homology"/>
<comment type="subcellular location">
    <subcellularLocation>
        <location evidence="1">Membrane</location>
        <topology evidence="1">Multi-pass membrane protein</topology>
    </subcellularLocation>
</comment>
<dbReference type="EMBL" id="SGPL01000712">
    <property type="protein sequence ID" value="THH08269.1"/>
    <property type="molecule type" value="Genomic_DNA"/>
</dbReference>
<evidence type="ECO:0000256" key="1">
    <source>
        <dbReference type="ARBA" id="ARBA00004141"/>
    </source>
</evidence>
<keyword evidence="3" id="KW-0812">Transmembrane</keyword>
<accession>A0A4S4L9N7</accession>
<feature type="transmembrane region" description="Helical" evidence="3">
    <location>
        <begin position="20"/>
        <end position="40"/>
    </location>
</feature>
<feature type="transmembrane region" description="Helical" evidence="3">
    <location>
        <begin position="167"/>
        <end position="187"/>
    </location>
</feature>
<dbReference type="Proteomes" id="UP000310158">
    <property type="component" value="Unassembled WGS sequence"/>
</dbReference>
<feature type="transmembrane region" description="Helical" evidence="3">
    <location>
        <begin position="52"/>
        <end position="73"/>
    </location>
</feature>